<evidence type="ECO:0000256" key="2">
    <source>
        <dbReference type="ARBA" id="ARBA00022676"/>
    </source>
</evidence>
<dbReference type="Proteomes" id="UP000027746">
    <property type="component" value="Unassembled WGS sequence"/>
</dbReference>
<dbReference type="Pfam" id="PF00535">
    <property type="entry name" value="Glycos_transf_2"/>
    <property type="match status" value="1"/>
</dbReference>
<feature type="domain" description="Glycosyltransferase 2-like" evidence="4">
    <location>
        <begin position="7"/>
        <end position="129"/>
    </location>
</feature>
<evidence type="ECO:0000256" key="3">
    <source>
        <dbReference type="ARBA" id="ARBA00022679"/>
    </source>
</evidence>
<keyword evidence="6" id="KW-1185">Reference proteome</keyword>
<evidence type="ECO:0000259" key="4">
    <source>
        <dbReference type="Pfam" id="PF00535"/>
    </source>
</evidence>
<reference evidence="5 6" key="1">
    <citation type="submission" date="2014-01" db="EMBL/GenBank/DDBJ databases">
        <title>Sulfitobacter sp. H3 (MCCC 1A00686) Genome Sequencing.</title>
        <authorList>
            <person name="Lai Q."/>
            <person name="Hong Z."/>
        </authorList>
    </citation>
    <scope>NUCLEOTIDE SEQUENCE [LARGE SCALE GENOMIC DNA]</scope>
    <source>
        <strain evidence="5 6">H3</strain>
    </source>
</reference>
<organism evidence="5 6">
    <name type="scientific">Pseudosulfitobacter pseudonitzschiae</name>
    <dbReference type="NCBI Taxonomy" id="1402135"/>
    <lineage>
        <taxon>Bacteria</taxon>
        <taxon>Pseudomonadati</taxon>
        <taxon>Pseudomonadota</taxon>
        <taxon>Alphaproteobacteria</taxon>
        <taxon>Rhodobacterales</taxon>
        <taxon>Roseobacteraceae</taxon>
        <taxon>Pseudosulfitobacter</taxon>
    </lineage>
</organism>
<gene>
    <name evidence="5" type="ORF">SUH3_09245</name>
</gene>
<dbReference type="Gene3D" id="3.90.550.10">
    <property type="entry name" value="Spore Coat Polysaccharide Biosynthesis Protein SpsA, Chain A"/>
    <property type="match status" value="1"/>
</dbReference>
<dbReference type="RefSeq" id="WP_037922446.1">
    <property type="nucleotide sequence ID" value="NZ_CP054599.1"/>
</dbReference>
<dbReference type="GO" id="GO:0016757">
    <property type="term" value="F:glycosyltransferase activity"/>
    <property type="evidence" value="ECO:0007669"/>
    <property type="project" value="UniProtKB-KW"/>
</dbReference>
<evidence type="ECO:0000256" key="1">
    <source>
        <dbReference type="ARBA" id="ARBA00006739"/>
    </source>
</evidence>
<dbReference type="InterPro" id="IPR001173">
    <property type="entry name" value="Glyco_trans_2-like"/>
</dbReference>
<name>A0A073J5H3_9RHOB</name>
<dbReference type="AlphaFoldDB" id="A0A073J5H3"/>
<evidence type="ECO:0000313" key="5">
    <source>
        <dbReference type="EMBL" id="KEJ96951.1"/>
    </source>
</evidence>
<dbReference type="SUPFAM" id="SSF53448">
    <property type="entry name" value="Nucleotide-diphospho-sugar transferases"/>
    <property type="match status" value="1"/>
</dbReference>
<proteinExistence type="inferred from homology"/>
<protein>
    <recommendedName>
        <fullName evidence="4">Glycosyltransferase 2-like domain-containing protein</fullName>
    </recommendedName>
</protein>
<accession>A0A073J5H3</accession>
<comment type="caution">
    <text evidence="5">The sequence shown here is derived from an EMBL/GenBank/DDBJ whole genome shotgun (WGS) entry which is preliminary data.</text>
</comment>
<dbReference type="GeneID" id="68868200"/>
<dbReference type="PANTHER" id="PTHR43179:SF12">
    <property type="entry name" value="GALACTOFURANOSYLTRANSFERASE GLFT2"/>
    <property type="match status" value="1"/>
</dbReference>
<dbReference type="InterPro" id="IPR029044">
    <property type="entry name" value="Nucleotide-diphossugar_trans"/>
</dbReference>
<keyword evidence="3" id="KW-0808">Transferase</keyword>
<keyword evidence="2" id="KW-0328">Glycosyltransferase</keyword>
<sequence length="410" mass="45301">MTQPPVSVVIVSRGRPDALRVCLTGCMQLLYDPFEIVVVADPVGVAAAQALSFAKQIKIIGFDDANISAARNVGINAAAGEIVAFVDDDAVPEPTWLTHLTQAMQQHDVVVAGGYVRGRNGISYQWKGRTLDALGDAVDMPVTGLEPVVVQPTPTRCAKTEGTNMAVRRDVLVEVGGFDPAYHYFLDETDLNMRLAKAGYACAIVPRAQVHHGFAANKLRRADRVPTDLFDIGASWAVFQRKFIPQDKRRDHWRTIRMSERRRAVRLMVSGHIEPRAVTGLISRLDQGYGQGIARRMGEGHVTQTPNAPFKRVAPLSGSMSYMAAWRSNAAKARAEALRRVKNGEVVTLIILSPDALYHQARFHPDGYWEQRGGLFGKSSRSQSLLKFWRFNDRFSAEKKRLSAIRGGPD</sequence>
<dbReference type="PANTHER" id="PTHR43179">
    <property type="entry name" value="RHAMNOSYLTRANSFERASE WBBL"/>
    <property type="match status" value="1"/>
</dbReference>
<dbReference type="EMBL" id="JAMD01000002">
    <property type="protein sequence ID" value="KEJ96951.1"/>
    <property type="molecule type" value="Genomic_DNA"/>
</dbReference>
<evidence type="ECO:0000313" key="6">
    <source>
        <dbReference type="Proteomes" id="UP000027746"/>
    </source>
</evidence>
<comment type="similarity">
    <text evidence="1">Belongs to the glycosyltransferase 2 family.</text>
</comment>